<dbReference type="InterPro" id="IPR002347">
    <property type="entry name" value="SDR_fam"/>
</dbReference>
<dbReference type="SUPFAM" id="SSF51735">
    <property type="entry name" value="NAD(P)-binding Rossmann-fold domains"/>
    <property type="match status" value="1"/>
</dbReference>
<dbReference type="EMBL" id="BAABFB010000052">
    <property type="protein sequence ID" value="GAA4483407.1"/>
    <property type="molecule type" value="Genomic_DNA"/>
</dbReference>
<organism evidence="1 2">
    <name type="scientific">Rhodococcus olei</name>
    <dbReference type="NCBI Taxonomy" id="2161675"/>
    <lineage>
        <taxon>Bacteria</taxon>
        <taxon>Bacillati</taxon>
        <taxon>Actinomycetota</taxon>
        <taxon>Actinomycetes</taxon>
        <taxon>Mycobacteriales</taxon>
        <taxon>Nocardiaceae</taxon>
        <taxon>Rhodococcus</taxon>
    </lineage>
</organism>
<gene>
    <name evidence="1" type="ORF">GCM10023094_34910</name>
</gene>
<reference evidence="2" key="1">
    <citation type="journal article" date="2019" name="Int. J. Syst. Evol. Microbiol.">
        <title>The Global Catalogue of Microorganisms (GCM) 10K type strain sequencing project: providing services to taxonomists for standard genome sequencing and annotation.</title>
        <authorList>
            <consortium name="The Broad Institute Genomics Platform"/>
            <consortium name="The Broad Institute Genome Sequencing Center for Infectious Disease"/>
            <person name="Wu L."/>
            <person name="Ma J."/>
        </authorList>
    </citation>
    <scope>NUCLEOTIDE SEQUENCE [LARGE SCALE GENOMIC DNA]</scope>
    <source>
        <strain evidence="2">JCM 32206</strain>
    </source>
</reference>
<keyword evidence="2" id="KW-1185">Reference proteome</keyword>
<evidence type="ECO:0008006" key="3">
    <source>
        <dbReference type="Google" id="ProtNLM"/>
    </source>
</evidence>
<dbReference type="Pfam" id="PF00106">
    <property type="entry name" value="adh_short"/>
    <property type="match status" value="1"/>
</dbReference>
<sequence>MDLQLGGTTAVVTGASKGIGLAITAALVGQGAHVVAGAGPQCRRAVLRHRQAGARFGHRYDKLAVTCRAGALGRLGLLGCVS</sequence>
<evidence type="ECO:0000313" key="1">
    <source>
        <dbReference type="EMBL" id="GAA4483407.1"/>
    </source>
</evidence>
<name>A0ABP8PB44_9NOCA</name>
<evidence type="ECO:0000313" key="2">
    <source>
        <dbReference type="Proteomes" id="UP001501183"/>
    </source>
</evidence>
<protein>
    <recommendedName>
        <fullName evidence="3">Short subunit dehydrogenase</fullName>
    </recommendedName>
</protein>
<comment type="caution">
    <text evidence="1">The sequence shown here is derived from an EMBL/GenBank/DDBJ whole genome shotgun (WGS) entry which is preliminary data.</text>
</comment>
<proteinExistence type="predicted"/>
<dbReference type="Proteomes" id="UP001501183">
    <property type="component" value="Unassembled WGS sequence"/>
</dbReference>
<dbReference type="Gene3D" id="3.40.50.720">
    <property type="entry name" value="NAD(P)-binding Rossmann-like Domain"/>
    <property type="match status" value="1"/>
</dbReference>
<dbReference type="InterPro" id="IPR036291">
    <property type="entry name" value="NAD(P)-bd_dom_sf"/>
</dbReference>
<accession>A0ABP8PB44</accession>